<comment type="caution">
    <text evidence="1">The sequence shown here is derived from an EMBL/GenBank/DDBJ whole genome shotgun (WGS) entry which is preliminary data.</text>
</comment>
<dbReference type="Gene3D" id="3.40.50.300">
    <property type="entry name" value="P-loop containing nucleotide triphosphate hydrolases"/>
    <property type="match status" value="1"/>
</dbReference>
<protein>
    <recommendedName>
        <fullName evidence="3">Uridine kinase</fullName>
    </recommendedName>
</protein>
<dbReference type="Proteomes" id="UP000309673">
    <property type="component" value="Unassembled WGS sequence"/>
</dbReference>
<reference evidence="1 2" key="1">
    <citation type="submission" date="2019-04" db="EMBL/GenBank/DDBJ databases">
        <title>Cohnella sp. nov., isolated from soil.</title>
        <authorList>
            <person name="Kim W."/>
        </authorList>
    </citation>
    <scope>NUCLEOTIDE SEQUENCE [LARGE SCALE GENOMIC DNA]</scope>
    <source>
        <strain evidence="1 2">CAU 1483</strain>
    </source>
</reference>
<dbReference type="AlphaFoldDB" id="A0A4U0FLR0"/>
<dbReference type="InterPro" id="IPR027417">
    <property type="entry name" value="P-loop_NTPase"/>
</dbReference>
<dbReference type="RefSeq" id="WP_136776321.1">
    <property type="nucleotide sequence ID" value="NZ_SUPK01000001.1"/>
</dbReference>
<keyword evidence="2" id="KW-1185">Reference proteome</keyword>
<dbReference type="OrthoDB" id="9810277at2"/>
<evidence type="ECO:0000313" key="1">
    <source>
        <dbReference type="EMBL" id="TJY44512.1"/>
    </source>
</evidence>
<accession>A0A4U0FLR0</accession>
<dbReference type="SUPFAM" id="SSF52540">
    <property type="entry name" value="P-loop containing nucleoside triphosphate hydrolases"/>
    <property type="match status" value="1"/>
</dbReference>
<gene>
    <name evidence="1" type="ORF">E5161_03805</name>
</gene>
<sequence>MSQQALKAVESIVSIVKRRLVERTGPLVVAIDGGSGAGKSMLAADAALYLGATVIQCDDFFRATITDEEWDTYTPEQKCLRCIDWQRMRTEVLSPLLAGHKAQYHPFSFSSGNGLASHFVTVEPSNCIILDGIYSALPVLSDVVHLTILVNVIPELRRHRHNIREGSSDTEWHARWDAAEDYYFSELRPPSTFDLIVEN</sequence>
<organism evidence="1 2">
    <name type="scientific">Cohnella pontilimi</name>
    <dbReference type="NCBI Taxonomy" id="2564100"/>
    <lineage>
        <taxon>Bacteria</taxon>
        <taxon>Bacillati</taxon>
        <taxon>Bacillota</taxon>
        <taxon>Bacilli</taxon>
        <taxon>Bacillales</taxon>
        <taxon>Paenibacillaceae</taxon>
        <taxon>Cohnella</taxon>
    </lineage>
</organism>
<proteinExistence type="predicted"/>
<dbReference type="EMBL" id="SUPK01000001">
    <property type="protein sequence ID" value="TJY44512.1"/>
    <property type="molecule type" value="Genomic_DNA"/>
</dbReference>
<name>A0A4U0FLR0_9BACL</name>
<evidence type="ECO:0008006" key="3">
    <source>
        <dbReference type="Google" id="ProtNLM"/>
    </source>
</evidence>
<evidence type="ECO:0000313" key="2">
    <source>
        <dbReference type="Proteomes" id="UP000309673"/>
    </source>
</evidence>